<dbReference type="Pfam" id="PF01479">
    <property type="entry name" value="S4"/>
    <property type="match status" value="1"/>
</dbReference>
<dbReference type="FunFam" id="3.30.70.1560:FF:000001">
    <property type="entry name" value="Pseudouridine synthase"/>
    <property type="match status" value="1"/>
</dbReference>
<comment type="similarity">
    <text evidence="1">Belongs to the pseudouridine synthase RsuA family.</text>
</comment>
<dbReference type="InterPro" id="IPR036986">
    <property type="entry name" value="S4_RNA-bd_sf"/>
</dbReference>
<dbReference type="PROSITE" id="PS50889">
    <property type="entry name" value="S4"/>
    <property type="match status" value="1"/>
</dbReference>
<dbReference type="InterPro" id="IPR020103">
    <property type="entry name" value="PsdUridine_synth_cat_dom_sf"/>
</dbReference>
<evidence type="ECO:0000313" key="5">
    <source>
        <dbReference type="EMBL" id="MPM43582.1"/>
    </source>
</evidence>
<evidence type="ECO:0000259" key="4">
    <source>
        <dbReference type="SMART" id="SM00363"/>
    </source>
</evidence>
<accession>A0A644ZRV6</accession>
<dbReference type="InterPro" id="IPR000748">
    <property type="entry name" value="PsdUridine_synth_RsuA/RluB/E/F"/>
</dbReference>
<dbReference type="Gene3D" id="3.30.70.580">
    <property type="entry name" value="Pseudouridine synthase I, catalytic domain, N-terminal subdomain"/>
    <property type="match status" value="1"/>
</dbReference>
<dbReference type="AlphaFoldDB" id="A0A644ZRV6"/>
<dbReference type="EC" id="5.4.99.19" evidence="5"/>
<dbReference type="GO" id="GO:0006364">
    <property type="term" value="P:rRNA processing"/>
    <property type="evidence" value="ECO:0007669"/>
    <property type="project" value="UniProtKB-ARBA"/>
</dbReference>
<dbReference type="GO" id="GO:0001522">
    <property type="term" value="P:pseudouridine synthesis"/>
    <property type="evidence" value="ECO:0007669"/>
    <property type="project" value="InterPro"/>
</dbReference>
<dbReference type="EMBL" id="VSSQ01010160">
    <property type="protein sequence ID" value="MPM43582.1"/>
    <property type="molecule type" value="Genomic_DNA"/>
</dbReference>
<dbReference type="GO" id="GO:0160136">
    <property type="term" value="F:16S rRNA pseudouridine(516) synthase activity"/>
    <property type="evidence" value="ECO:0007669"/>
    <property type="project" value="UniProtKB-EC"/>
</dbReference>
<dbReference type="InterPro" id="IPR002942">
    <property type="entry name" value="S4_RNA-bd"/>
</dbReference>
<dbReference type="NCBIfam" id="TIGR00093">
    <property type="entry name" value="pseudouridine synthase"/>
    <property type="match status" value="1"/>
</dbReference>
<dbReference type="GO" id="GO:0003723">
    <property type="term" value="F:RNA binding"/>
    <property type="evidence" value="ECO:0007669"/>
    <property type="project" value="UniProtKB-KW"/>
</dbReference>
<keyword evidence="3 5" id="KW-0413">Isomerase</keyword>
<dbReference type="CDD" id="cd02553">
    <property type="entry name" value="PseudoU_synth_RsuA"/>
    <property type="match status" value="1"/>
</dbReference>
<reference evidence="5" key="1">
    <citation type="submission" date="2019-08" db="EMBL/GenBank/DDBJ databases">
        <authorList>
            <person name="Kucharzyk K."/>
            <person name="Murdoch R.W."/>
            <person name="Higgins S."/>
            <person name="Loffler F."/>
        </authorList>
    </citation>
    <scope>NUCLEOTIDE SEQUENCE</scope>
</reference>
<sequence>MERLDKIISSYLNISRTDARRLIKNAGVTIDGKIVKEASQKADTLKQCIKFGENEIVFQKFCYIMMNKPAGVVSVSKDPEATTVVDIVPDDLKKRGLFPAGRLDKDTVGFIILTNDGDFAHRILSPKKHIEKTYLAKIKHPLTAKEIAAFENGILLKDGTQCMDGTIRQLTDENDVWAEIKIREGKYHQIKRMLAALDNEVLYLKRTAMGALELDKTLKEGECRLIAEEELEKIQIRSK</sequence>
<protein>
    <submittedName>
        <fullName evidence="5">Ribosomal small subunit pseudouridine synthase A</fullName>
        <ecNumber evidence="5">5.4.99.19</ecNumber>
    </submittedName>
</protein>
<proteinExistence type="inferred from homology"/>
<dbReference type="SUPFAM" id="SSF55120">
    <property type="entry name" value="Pseudouridine synthase"/>
    <property type="match status" value="1"/>
</dbReference>
<comment type="caution">
    <text evidence="5">The sequence shown here is derived from an EMBL/GenBank/DDBJ whole genome shotgun (WGS) entry which is preliminary data.</text>
</comment>
<dbReference type="InterPro" id="IPR018496">
    <property type="entry name" value="PsdUridine_synth_RsuA/RluB_CS"/>
</dbReference>
<organism evidence="5">
    <name type="scientific">bioreactor metagenome</name>
    <dbReference type="NCBI Taxonomy" id="1076179"/>
    <lineage>
        <taxon>unclassified sequences</taxon>
        <taxon>metagenomes</taxon>
        <taxon>ecological metagenomes</taxon>
    </lineage>
</organism>
<gene>
    <name evidence="5" type="primary">rsuA_3</name>
    <name evidence="5" type="ORF">SDC9_90259</name>
</gene>
<evidence type="ECO:0000256" key="3">
    <source>
        <dbReference type="ARBA" id="ARBA00023235"/>
    </source>
</evidence>
<evidence type="ECO:0000256" key="2">
    <source>
        <dbReference type="ARBA" id="ARBA00022884"/>
    </source>
</evidence>
<dbReference type="SMART" id="SM00363">
    <property type="entry name" value="S4"/>
    <property type="match status" value="1"/>
</dbReference>
<dbReference type="Gene3D" id="3.10.290.10">
    <property type="entry name" value="RNA-binding S4 domain"/>
    <property type="match status" value="1"/>
</dbReference>
<dbReference type="InterPro" id="IPR006145">
    <property type="entry name" value="PsdUridine_synth_RsuA/RluA"/>
</dbReference>
<keyword evidence="2" id="KW-0694">RNA-binding</keyword>
<dbReference type="SUPFAM" id="SSF55174">
    <property type="entry name" value="Alpha-L RNA-binding motif"/>
    <property type="match status" value="1"/>
</dbReference>
<dbReference type="CDD" id="cd00165">
    <property type="entry name" value="S4"/>
    <property type="match status" value="1"/>
</dbReference>
<dbReference type="Pfam" id="PF00849">
    <property type="entry name" value="PseudoU_synth_2"/>
    <property type="match status" value="1"/>
</dbReference>
<evidence type="ECO:0000256" key="1">
    <source>
        <dbReference type="ARBA" id="ARBA00008348"/>
    </source>
</evidence>
<dbReference type="PANTHER" id="PTHR47683">
    <property type="entry name" value="PSEUDOURIDINE SYNTHASE FAMILY PROTEIN-RELATED"/>
    <property type="match status" value="1"/>
</dbReference>
<dbReference type="PANTHER" id="PTHR47683:SF4">
    <property type="entry name" value="PSEUDOURIDINE SYNTHASE"/>
    <property type="match status" value="1"/>
</dbReference>
<dbReference type="PROSITE" id="PS01149">
    <property type="entry name" value="PSI_RSU"/>
    <property type="match status" value="1"/>
</dbReference>
<dbReference type="InterPro" id="IPR050343">
    <property type="entry name" value="RsuA_PseudoU_synthase"/>
</dbReference>
<dbReference type="InterPro" id="IPR042092">
    <property type="entry name" value="PsdUridine_s_RsuA/RluB/E/F_cat"/>
</dbReference>
<feature type="domain" description="RNA-binding S4" evidence="4">
    <location>
        <begin position="2"/>
        <end position="65"/>
    </location>
</feature>
<name>A0A644ZRV6_9ZZZZ</name>
<dbReference type="Gene3D" id="3.30.70.1560">
    <property type="entry name" value="Alpha-L RNA-binding motif"/>
    <property type="match status" value="1"/>
</dbReference>
<dbReference type="InterPro" id="IPR020094">
    <property type="entry name" value="TruA/RsuA/RluB/E/F_N"/>
</dbReference>
<dbReference type="GO" id="GO:0005829">
    <property type="term" value="C:cytosol"/>
    <property type="evidence" value="ECO:0007669"/>
    <property type="project" value="UniProtKB-ARBA"/>
</dbReference>